<sequence>MHLVRYKTDRMRIVDVDPDFPLADERRLYGELDASAMGRLLVAELLEAGKPLPARLSAAARSA</sequence>
<organism evidence="1 2">
    <name type="scientific">Luethyella okanaganae</name>
    <dbReference type="NCBI Taxonomy" id="69372"/>
    <lineage>
        <taxon>Bacteria</taxon>
        <taxon>Bacillati</taxon>
        <taxon>Actinomycetota</taxon>
        <taxon>Actinomycetes</taxon>
        <taxon>Micrococcales</taxon>
        <taxon>Microbacteriaceae</taxon>
        <taxon>Luethyella</taxon>
    </lineage>
</organism>
<protein>
    <submittedName>
        <fullName evidence="1">Uncharacterized protein</fullName>
    </submittedName>
</protein>
<evidence type="ECO:0000313" key="2">
    <source>
        <dbReference type="Proteomes" id="UP001596306"/>
    </source>
</evidence>
<proteinExistence type="predicted"/>
<name>A0ABW1VHY3_9MICO</name>
<gene>
    <name evidence="1" type="ORF">ACFQB0_08370</name>
</gene>
<reference evidence="2" key="1">
    <citation type="journal article" date="2019" name="Int. J. Syst. Evol. Microbiol.">
        <title>The Global Catalogue of Microorganisms (GCM) 10K type strain sequencing project: providing services to taxonomists for standard genome sequencing and annotation.</title>
        <authorList>
            <consortium name="The Broad Institute Genomics Platform"/>
            <consortium name="The Broad Institute Genome Sequencing Center for Infectious Disease"/>
            <person name="Wu L."/>
            <person name="Ma J."/>
        </authorList>
    </citation>
    <scope>NUCLEOTIDE SEQUENCE [LARGE SCALE GENOMIC DNA]</scope>
    <source>
        <strain evidence="2">CCUG 43304</strain>
    </source>
</reference>
<dbReference type="Proteomes" id="UP001596306">
    <property type="component" value="Unassembled WGS sequence"/>
</dbReference>
<comment type="caution">
    <text evidence="1">The sequence shown here is derived from an EMBL/GenBank/DDBJ whole genome shotgun (WGS) entry which is preliminary data.</text>
</comment>
<dbReference type="EMBL" id="JBHSTP010000002">
    <property type="protein sequence ID" value="MFC6356119.1"/>
    <property type="molecule type" value="Genomic_DNA"/>
</dbReference>
<evidence type="ECO:0000313" key="1">
    <source>
        <dbReference type="EMBL" id="MFC6356119.1"/>
    </source>
</evidence>
<dbReference type="RefSeq" id="WP_386730090.1">
    <property type="nucleotide sequence ID" value="NZ_JBHSTP010000002.1"/>
</dbReference>
<keyword evidence="2" id="KW-1185">Reference proteome</keyword>
<accession>A0ABW1VHY3</accession>